<evidence type="ECO:0008006" key="4">
    <source>
        <dbReference type="Google" id="ProtNLM"/>
    </source>
</evidence>
<evidence type="ECO:0000313" key="2">
    <source>
        <dbReference type="EMBL" id="KAG0569115.1"/>
    </source>
</evidence>
<dbReference type="Proteomes" id="UP000822688">
    <property type="component" value="Chromosome 6"/>
</dbReference>
<organism evidence="2 3">
    <name type="scientific">Ceratodon purpureus</name>
    <name type="common">Fire moss</name>
    <name type="synonym">Dicranum purpureum</name>
    <dbReference type="NCBI Taxonomy" id="3225"/>
    <lineage>
        <taxon>Eukaryota</taxon>
        <taxon>Viridiplantae</taxon>
        <taxon>Streptophyta</taxon>
        <taxon>Embryophyta</taxon>
        <taxon>Bryophyta</taxon>
        <taxon>Bryophytina</taxon>
        <taxon>Bryopsida</taxon>
        <taxon>Dicranidae</taxon>
        <taxon>Pseudoditrichales</taxon>
        <taxon>Ditrichaceae</taxon>
        <taxon>Ceratodon</taxon>
    </lineage>
</organism>
<reference evidence="2 3" key="1">
    <citation type="submission" date="2020-06" db="EMBL/GenBank/DDBJ databases">
        <title>WGS assembly of Ceratodon purpureus strain R40.</title>
        <authorList>
            <person name="Carey S.B."/>
            <person name="Jenkins J."/>
            <person name="Shu S."/>
            <person name="Lovell J.T."/>
            <person name="Sreedasyam A."/>
            <person name="Maumus F."/>
            <person name="Tiley G.P."/>
            <person name="Fernandez-Pozo N."/>
            <person name="Barry K."/>
            <person name="Chen C."/>
            <person name="Wang M."/>
            <person name="Lipzen A."/>
            <person name="Daum C."/>
            <person name="Saski C.A."/>
            <person name="Payton A.C."/>
            <person name="Mcbreen J.C."/>
            <person name="Conrad R.E."/>
            <person name="Kollar L.M."/>
            <person name="Olsson S."/>
            <person name="Huttunen S."/>
            <person name="Landis J.B."/>
            <person name="Wickett N.J."/>
            <person name="Johnson M.G."/>
            <person name="Rensing S.A."/>
            <person name="Grimwood J."/>
            <person name="Schmutz J."/>
            <person name="Mcdaniel S.F."/>
        </authorList>
    </citation>
    <scope>NUCLEOTIDE SEQUENCE [LARGE SCALE GENOMIC DNA]</scope>
    <source>
        <strain evidence="2 3">R40</strain>
    </source>
</reference>
<evidence type="ECO:0000256" key="1">
    <source>
        <dbReference type="SAM" id="SignalP"/>
    </source>
</evidence>
<comment type="caution">
    <text evidence="2">The sequence shown here is derived from an EMBL/GenBank/DDBJ whole genome shotgun (WGS) entry which is preliminary data.</text>
</comment>
<keyword evidence="3" id="KW-1185">Reference proteome</keyword>
<evidence type="ECO:0000313" key="3">
    <source>
        <dbReference type="Proteomes" id="UP000822688"/>
    </source>
</evidence>
<gene>
    <name evidence="2" type="ORF">KC19_6G065800</name>
</gene>
<name>A0A8T0HDV5_CERPU</name>
<keyword evidence="1" id="KW-0732">Signal</keyword>
<accession>A0A8T0HDV5</accession>
<feature type="chain" id="PRO_5035844552" description="Secreted protein" evidence="1">
    <location>
        <begin position="22"/>
        <end position="72"/>
    </location>
</feature>
<dbReference type="EMBL" id="CM026427">
    <property type="protein sequence ID" value="KAG0569115.1"/>
    <property type="molecule type" value="Genomic_DNA"/>
</dbReference>
<sequence length="72" mass="8139">MARSLLTSALLLPWIFQGLVARGCAALNFAKRSVITLGNKPRSHRVTRTPLAENYKSSFCLCLWSFTDMEYD</sequence>
<protein>
    <recommendedName>
        <fullName evidence="4">Secreted protein</fullName>
    </recommendedName>
</protein>
<feature type="signal peptide" evidence="1">
    <location>
        <begin position="1"/>
        <end position="21"/>
    </location>
</feature>
<dbReference type="AlphaFoldDB" id="A0A8T0HDV5"/>
<proteinExistence type="predicted"/>